<name>A0ABR8RYX1_9MICO</name>
<evidence type="ECO:0000313" key="3">
    <source>
        <dbReference type="EMBL" id="MBD7956254.1"/>
    </source>
</evidence>
<dbReference type="InterPro" id="IPR003870">
    <property type="entry name" value="DUF222"/>
</dbReference>
<dbReference type="Gene3D" id="1.10.30.50">
    <property type="match status" value="1"/>
</dbReference>
<dbReference type="InterPro" id="IPR002711">
    <property type="entry name" value="HNH"/>
</dbReference>
<organism evidence="3 4">
    <name type="scientific">Microbacterium pullorum</name>
    <dbReference type="NCBI Taxonomy" id="2762236"/>
    <lineage>
        <taxon>Bacteria</taxon>
        <taxon>Bacillati</taxon>
        <taxon>Actinomycetota</taxon>
        <taxon>Actinomycetes</taxon>
        <taxon>Micrococcales</taxon>
        <taxon>Microbacteriaceae</taxon>
        <taxon>Microbacterium</taxon>
    </lineage>
</organism>
<dbReference type="Pfam" id="PF01844">
    <property type="entry name" value="HNH"/>
    <property type="match status" value="1"/>
</dbReference>
<dbReference type="CDD" id="cd00085">
    <property type="entry name" value="HNHc"/>
    <property type="match status" value="1"/>
</dbReference>
<protein>
    <submittedName>
        <fullName evidence="3">DUF222 domain-containing protein</fullName>
    </submittedName>
</protein>
<reference evidence="3 4" key="1">
    <citation type="submission" date="2020-08" db="EMBL/GenBank/DDBJ databases">
        <title>A Genomic Blueprint of the Chicken Gut Microbiome.</title>
        <authorList>
            <person name="Gilroy R."/>
            <person name="Ravi A."/>
            <person name="Getino M."/>
            <person name="Pursley I."/>
            <person name="Horton D.L."/>
            <person name="Alikhan N.-F."/>
            <person name="Baker D."/>
            <person name="Gharbi K."/>
            <person name="Hall N."/>
            <person name="Watson M."/>
            <person name="Adriaenssens E.M."/>
            <person name="Foster-Nyarko E."/>
            <person name="Jarju S."/>
            <person name="Secka A."/>
            <person name="Antonio M."/>
            <person name="Oren A."/>
            <person name="Chaudhuri R."/>
            <person name="La Ragione R.M."/>
            <person name="Hildebrand F."/>
            <person name="Pallen M.J."/>
        </authorList>
    </citation>
    <scope>NUCLEOTIDE SEQUENCE [LARGE SCALE GENOMIC DNA]</scope>
    <source>
        <strain evidence="3 4">Sa4CUA7</strain>
    </source>
</reference>
<comment type="similarity">
    <text evidence="1">Belongs to the Rv1128c/1148c/1588c/1702c/1945/3466 family.</text>
</comment>
<keyword evidence="4" id="KW-1185">Reference proteome</keyword>
<gene>
    <name evidence="3" type="ORF">H9651_01205</name>
</gene>
<dbReference type="Pfam" id="PF02720">
    <property type="entry name" value="DUF222"/>
    <property type="match status" value="1"/>
</dbReference>
<evidence type="ECO:0000313" key="4">
    <source>
        <dbReference type="Proteomes" id="UP000648352"/>
    </source>
</evidence>
<evidence type="ECO:0000259" key="2">
    <source>
        <dbReference type="SMART" id="SM00507"/>
    </source>
</evidence>
<proteinExistence type="inferred from homology"/>
<dbReference type="RefSeq" id="WP_191717277.1">
    <property type="nucleotide sequence ID" value="NZ_JACSQP010000001.1"/>
</dbReference>
<comment type="caution">
    <text evidence="3">The sequence shown here is derived from an EMBL/GenBank/DDBJ whole genome shotgun (WGS) entry which is preliminary data.</text>
</comment>
<dbReference type="InterPro" id="IPR003615">
    <property type="entry name" value="HNH_nuc"/>
</dbReference>
<feature type="domain" description="HNH nuclease" evidence="2">
    <location>
        <begin position="344"/>
        <end position="396"/>
    </location>
</feature>
<dbReference type="EMBL" id="JACSQP010000001">
    <property type="protein sequence ID" value="MBD7956254.1"/>
    <property type="molecule type" value="Genomic_DNA"/>
</dbReference>
<accession>A0ABR8RYX1</accession>
<evidence type="ECO:0000256" key="1">
    <source>
        <dbReference type="ARBA" id="ARBA00023450"/>
    </source>
</evidence>
<dbReference type="SMART" id="SM00507">
    <property type="entry name" value="HNHc"/>
    <property type="match status" value="1"/>
</dbReference>
<sequence length="444" mass="48824">MHDSRYLPADEAAARAVGRLGEVLPDLIGVREQMARLQAHEARLLAQTSGIIDDWVTDAGLQRRSEAEMPHRIAASEIAAAWRVSDRTVQRQIGDAATLVNEYPATFASLEAGRISIAHARIIVANGALIDRAELRTEYEDSVLPYAESEAASRLAPIARRRAEWYAETTFDERHQHARLGRRVFVNDLDDGMAELAAILPAVLAHGAFDRMSQFARLVQATRDEGADDALFATDAAPDTRKLDELRADVLSDLLLTGEPSSVSVPDGGLRAIRANVQVTVPVLSLISDAVTDPFDAAMLAGYGPIDATTARMLAAEAPGWDRILTHPITGSVLEVDRYRPSEEMRRYLRARDQHCRFPGCRVPARLCDIDHTIAYAEGGATDRRNLAHLCERHHTGKHNSAWRVVQLPGGILEWTSPTGRKYIDRPVTEVAFATEPELDAAPF</sequence>
<dbReference type="Proteomes" id="UP000648352">
    <property type="component" value="Unassembled WGS sequence"/>
</dbReference>